<evidence type="ECO:0000313" key="2">
    <source>
        <dbReference type="EMBL" id="MBB3043426.1"/>
    </source>
</evidence>
<proteinExistence type="predicted"/>
<gene>
    <name evidence="2" type="ORF">FHU40_003244</name>
</gene>
<dbReference type="SUPFAM" id="SSF54111">
    <property type="entry name" value="Urease, gamma-subunit"/>
    <property type="match status" value="1"/>
</dbReference>
<sequence>MLLDVTLLLRDIQVEATFADGRKLVTIHDPIAHQPHEGSGALRLWTGCSRSMLTGRPTSVGLS</sequence>
<dbReference type="EMBL" id="JACHWR010000002">
    <property type="protein sequence ID" value="MBB3043426.1"/>
    <property type="molecule type" value="Genomic_DNA"/>
</dbReference>
<name>A0A7W4Z312_9ACTN</name>
<dbReference type="InterPro" id="IPR036463">
    <property type="entry name" value="Urease_gamma_sf"/>
</dbReference>
<dbReference type="AlphaFoldDB" id="A0A7W4Z312"/>
<reference evidence="2 3" key="1">
    <citation type="submission" date="2020-08" db="EMBL/GenBank/DDBJ databases">
        <title>Sequencing the genomes of 1000 actinobacteria strains.</title>
        <authorList>
            <person name="Klenk H.-P."/>
        </authorList>
    </citation>
    <scope>NUCLEOTIDE SEQUENCE [LARGE SCALE GENOMIC DNA]</scope>
    <source>
        <strain evidence="2 3">DSM 105498</strain>
    </source>
</reference>
<accession>A0A7W4Z312</accession>
<dbReference type="Proteomes" id="UP000589626">
    <property type="component" value="Unassembled WGS sequence"/>
</dbReference>
<protein>
    <submittedName>
        <fullName evidence="2">Uncharacterized protein</fullName>
    </submittedName>
</protein>
<dbReference type="Pfam" id="PF00547">
    <property type="entry name" value="Urease_gamma"/>
    <property type="match status" value="1"/>
</dbReference>
<organism evidence="2 3">
    <name type="scientific">Nocardioides soli</name>
    <dbReference type="NCBI Taxonomy" id="1036020"/>
    <lineage>
        <taxon>Bacteria</taxon>
        <taxon>Bacillati</taxon>
        <taxon>Actinomycetota</taxon>
        <taxon>Actinomycetes</taxon>
        <taxon>Propionibacteriales</taxon>
        <taxon>Nocardioidaceae</taxon>
        <taxon>Nocardioides</taxon>
    </lineage>
</organism>
<dbReference type="GO" id="GO:0016787">
    <property type="term" value="F:hydrolase activity"/>
    <property type="evidence" value="ECO:0007669"/>
    <property type="project" value="UniProtKB-KW"/>
</dbReference>
<dbReference type="GO" id="GO:0043419">
    <property type="term" value="P:urea catabolic process"/>
    <property type="evidence" value="ECO:0007669"/>
    <property type="project" value="InterPro"/>
</dbReference>
<keyword evidence="3" id="KW-1185">Reference proteome</keyword>
<keyword evidence="1" id="KW-0378">Hydrolase</keyword>
<dbReference type="Gene3D" id="3.30.280.10">
    <property type="entry name" value="Urease, gamma-like subunit"/>
    <property type="match status" value="1"/>
</dbReference>
<dbReference type="GO" id="GO:0016151">
    <property type="term" value="F:nickel cation binding"/>
    <property type="evidence" value="ECO:0007669"/>
    <property type="project" value="InterPro"/>
</dbReference>
<dbReference type="InterPro" id="IPR002026">
    <property type="entry name" value="Urease_gamma/gamma-beta_su"/>
</dbReference>
<comment type="caution">
    <text evidence="2">The sequence shown here is derived from an EMBL/GenBank/DDBJ whole genome shotgun (WGS) entry which is preliminary data.</text>
</comment>
<evidence type="ECO:0000313" key="3">
    <source>
        <dbReference type="Proteomes" id="UP000589626"/>
    </source>
</evidence>
<evidence type="ECO:0000256" key="1">
    <source>
        <dbReference type="ARBA" id="ARBA00022801"/>
    </source>
</evidence>